<accession>A0ABP9C4M0</accession>
<dbReference type="InterPro" id="IPR016161">
    <property type="entry name" value="Ald_DH/histidinol_DH"/>
</dbReference>
<feature type="active site" evidence="2">
    <location>
        <position position="262"/>
    </location>
</feature>
<dbReference type="SUPFAM" id="SSF53720">
    <property type="entry name" value="ALDH-like"/>
    <property type="match status" value="1"/>
</dbReference>
<dbReference type="Gene3D" id="3.40.309.10">
    <property type="entry name" value="Aldehyde Dehydrogenase, Chain A, domain 2"/>
    <property type="match status" value="1"/>
</dbReference>
<dbReference type="Pfam" id="PF00171">
    <property type="entry name" value="Aldedh"/>
    <property type="match status" value="1"/>
</dbReference>
<evidence type="ECO:0000256" key="2">
    <source>
        <dbReference type="PROSITE-ProRule" id="PRU10007"/>
    </source>
</evidence>
<dbReference type="InterPro" id="IPR016163">
    <property type="entry name" value="Ald_DH_C"/>
</dbReference>
<reference evidence="6" key="1">
    <citation type="journal article" date="2019" name="Int. J. Syst. Evol. Microbiol.">
        <title>The Global Catalogue of Microorganisms (GCM) 10K type strain sequencing project: providing services to taxonomists for standard genome sequencing and annotation.</title>
        <authorList>
            <consortium name="The Broad Institute Genomics Platform"/>
            <consortium name="The Broad Institute Genome Sequencing Center for Infectious Disease"/>
            <person name="Wu L."/>
            <person name="Ma J."/>
        </authorList>
    </citation>
    <scope>NUCLEOTIDE SEQUENCE [LARGE SCALE GENOMIC DNA]</scope>
    <source>
        <strain evidence="6">JCM 18542</strain>
    </source>
</reference>
<feature type="domain" description="Aldehyde dehydrogenase" evidence="4">
    <location>
        <begin position="33"/>
        <end position="489"/>
    </location>
</feature>
<dbReference type="Gene3D" id="3.40.605.10">
    <property type="entry name" value="Aldehyde Dehydrogenase, Chain A, domain 1"/>
    <property type="match status" value="1"/>
</dbReference>
<name>A0ABP9C4M0_9ACTN</name>
<sequence length="506" mass="53633">MIPTTAPRLHDEVSTRRWGIHIGGDTRADDNAAWFRSTSPADGRTLAWCVEAIEVDIDRAVWSARMALRTWAKVPAHVKTRILLAVADAIADNQEVLARHLSEETGKPITQARGEAAMCAEGWRYAATAIQHLDGRAVTNADPTEWALTVREPVGVVAAIAPYNIPLMAMAAKAACAIAAGCAVIVKPSPLSSAVTVAAAEAITMAGLPAGLLNVVTGAQPDVGRWLVEHEGVDMVSFTGSESVGALVAQSCVARRKRYTLELGGKSANILLDDGDVESFEAQLFSAAFGNAGQLCTAGSRVLVHQKHFDRVLAFLRKLVGSVSVGDPADPAVQLGPLVSEAQHRRVHEFVEKAADAGWNVYPAPSALCDAESGCFFRPAVLWGGGSRDTAAQEETFGPVVVLLPFSDDDEAIEIANSTRYSLKAAVWTGDVTRAAAFARRLRAGSVMVNCYGQPIPQTRMPFGGVGSSGVGREFGIEGIAEFTELKSVFVSGHRVGDRHGPARHA</sequence>
<dbReference type="RefSeq" id="WP_200175512.1">
    <property type="nucleotide sequence ID" value="NZ_BAABKQ010000001.1"/>
</dbReference>
<comment type="caution">
    <text evidence="5">The sequence shown here is derived from an EMBL/GenBank/DDBJ whole genome shotgun (WGS) entry which is preliminary data.</text>
</comment>
<dbReference type="InterPro" id="IPR015590">
    <property type="entry name" value="Aldehyde_DH_dom"/>
</dbReference>
<dbReference type="InterPro" id="IPR029510">
    <property type="entry name" value="Ald_DH_CS_GLU"/>
</dbReference>
<dbReference type="PANTHER" id="PTHR11699">
    <property type="entry name" value="ALDEHYDE DEHYDROGENASE-RELATED"/>
    <property type="match status" value="1"/>
</dbReference>
<evidence type="ECO:0000313" key="6">
    <source>
        <dbReference type="Proteomes" id="UP001500839"/>
    </source>
</evidence>
<evidence type="ECO:0000256" key="1">
    <source>
        <dbReference type="ARBA" id="ARBA00023002"/>
    </source>
</evidence>
<dbReference type="EMBL" id="BAABKQ010000001">
    <property type="protein sequence ID" value="GAA4802856.1"/>
    <property type="molecule type" value="Genomic_DNA"/>
</dbReference>
<dbReference type="InterPro" id="IPR016162">
    <property type="entry name" value="Ald_DH_N"/>
</dbReference>
<dbReference type="PROSITE" id="PS00687">
    <property type="entry name" value="ALDEHYDE_DEHYDR_GLU"/>
    <property type="match status" value="1"/>
</dbReference>
<organism evidence="5 6">
    <name type="scientific">Tomitella cavernea</name>
    <dbReference type="NCBI Taxonomy" id="1387982"/>
    <lineage>
        <taxon>Bacteria</taxon>
        <taxon>Bacillati</taxon>
        <taxon>Actinomycetota</taxon>
        <taxon>Actinomycetes</taxon>
        <taxon>Mycobacteriales</taxon>
        <taxon>Tomitella</taxon>
    </lineage>
</organism>
<evidence type="ECO:0000259" key="4">
    <source>
        <dbReference type="Pfam" id="PF00171"/>
    </source>
</evidence>
<protein>
    <submittedName>
        <fullName evidence="5">Aldehyde dehydrogenase family protein</fullName>
    </submittedName>
</protein>
<dbReference type="CDD" id="cd07078">
    <property type="entry name" value="ALDH"/>
    <property type="match status" value="1"/>
</dbReference>
<keyword evidence="1 3" id="KW-0560">Oxidoreductase</keyword>
<evidence type="ECO:0000313" key="5">
    <source>
        <dbReference type="EMBL" id="GAA4802856.1"/>
    </source>
</evidence>
<keyword evidence="6" id="KW-1185">Reference proteome</keyword>
<gene>
    <name evidence="5" type="ORF">GCM10023353_01190</name>
</gene>
<comment type="similarity">
    <text evidence="3">Belongs to the aldehyde dehydrogenase family.</text>
</comment>
<evidence type="ECO:0000256" key="3">
    <source>
        <dbReference type="RuleBase" id="RU003345"/>
    </source>
</evidence>
<dbReference type="Proteomes" id="UP001500839">
    <property type="component" value="Unassembled WGS sequence"/>
</dbReference>
<proteinExistence type="inferred from homology"/>